<evidence type="ECO:0000259" key="2">
    <source>
        <dbReference type="Pfam" id="PF13968"/>
    </source>
</evidence>
<keyword evidence="4" id="KW-1185">Reference proteome</keyword>
<protein>
    <recommendedName>
        <fullName evidence="2">DUF4220 domain-containing protein</fullName>
    </recommendedName>
</protein>
<dbReference type="InterPro" id="IPR025315">
    <property type="entry name" value="DUF4220"/>
</dbReference>
<dbReference type="Proteomes" id="UP000030645">
    <property type="component" value="Unassembled WGS sequence"/>
</dbReference>
<feature type="transmembrane region" description="Helical" evidence="1">
    <location>
        <begin position="315"/>
        <end position="338"/>
    </location>
</feature>
<feature type="domain" description="DUF4220" evidence="2">
    <location>
        <begin position="52"/>
        <end position="414"/>
    </location>
</feature>
<dbReference type="InterPro" id="IPR007658">
    <property type="entry name" value="DUF594"/>
</dbReference>
<evidence type="ECO:0000256" key="1">
    <source>
        <dbReference type="SAM" id="Phobius"/>
    </source>
</evidence>
<dbReference type="Pfam" id="PF13968">
    <property type="entry name" value="DUF4220"/>
    <property type="match status" value="1"/>
</dbReference>
<sequence length="707" mass="81806">MEIPIPNKFKKLWDVWDIRCCILLSLFLQAFLVSFASLRQRSKRTLLIFFVWSAYLLADWVAAVAIGIITQSQGNDCDPRSWQNEDLFAFWSSFLLLHLGGPDNITSFSLEDNEFWLRHLFGLILQAIYRYCERMLTSTDEEMTVLAAAYSIYLTLPSNKLWLPTMLVFVVGTVKYAERTYALYLASLDRFGTAVLPEPEPGPDYEESVLQLSTQTTPNLNPMQPDLDEVVAKLGEDVKKLDDDTKLLQVSHMLFQCFKRLIVGFFVSYRDRQICRKIFLDIDQKCAFKLMEFELSFMYHVLHTKAIVVCRRAGYIIRFLGFTFILVAACVFIVLVNGKKIVLANKYIEIALTYSLLVGAIVLEFVSIIKLIFSDWTLISPWGGDTRWKKFVKDIILKRRRWAESVSQYNMISYCIDEHNIRLVYKLSGYVNATAIVDTLKVIWHSSSKNVHKNLHKFIFNELKDKSKDHGENPRDAREACLQKGESALLRSSTRSYIQLKWSIGEFQYTESILLWHLATELCYHQENQTSNSTTTTTDRPVNDNEEICKLVSDYMFYLLVMQTTMMSPVLGNWYKVFQDTCAEAKRFFDKHKIPNHSKACEKMISIKAKFRPAAVKGIKSKSVFFDACILAQQLRRLEDRWDVMAKLWVEFMCYAAINCRANIHAQQTSRGGELLTITWLLMYHFGLGTQFSEQEEQAGTKMVSVK</sequence>
<keyword evidence="1" id="KW-1133">Transmembrane helix</keyword>
<proteinExistence type="predicted"/>
<feature type="transmembrane region" description="Helical" evidence="1">
    <location>
        <begin position="45"/>
        <end position="69"/>
    </location>
</feature>
<evidence type="ECO:0000313" key="3">
    <source>
        <dbReference type="EMBL" id="EXB68162.1"/>
    </source>
</evidence>
<feature type="transmembrane region" description="Helical" evidence="1">
    <location>
        <begin position="16"/>
        <end position="38"/>
    </location>
</feature>
<keyword evidence="1" id="KW-0812">Transmembrane</keyword>
<dbReference type="EMBL" id="KE344572">
    <property type="protein sequence ID" value="EXB68162.1"/>
    <property type="molecule type" value="Genomic_DNA"/>
</dbReference>
<dbReference type="Pfam" id="PF04578">
    <property type="entry name" value="DUF594"/>
    <property type="match status" value="1"/>
</dbReference>
<feature type="transmembrane region" description="Helical" evidence="1">
    <location>
        <begin position="350"/>
        <end position="373"/>
    </location>
</feature>
<accession>W9RT29</accession>
<evidence type="ECO:0000313" key="4">
    <source>
        <dbReference type="Proteomes" id="UP000030645"/>
    </source>
</evidence>
<dbReference type="eggNOG" id="ENOG502QQBP">
    <property type="taxonomic scope" value="Eukaryota"/>
</dbReference>
<organism evidence="3 4">
    <name type="scientific">Morus notabilis</name>
    <dbReference type="NCBI Taxonomy" id="981085"/>
    <lineage>
        <taxon>Eukaryota</taxon>
        <taxon>Viridiplantae</taxon>
        <taxon>Streptophyta</taxon>
        <taxon>Embryophyta</taxon>
        <taxon>Tracheophyta</taxon>
        <taxon>Spermatophyta</taxon>
        <taxon>Magnoliopsida</taxon>
        <taxon>eudicotyledons</taxon>
        <taxon>Gunneridae</taxon>
        <taxon>Pentapetalae</taxon>
        <taxon>rosids</taxon>
        <taxon>fabids</taxon>
        <taxon>Rosales</taxon>
        <taxon>Moraceae</taxon>
        <taxon>Moreae</taxon>
        <taxon>Morus</taxon>
    </lineage>
</organism>
<gene>
    <name evidence="3" type="ORF">L484_003203</name>
</gene>
<dbReference type="PANTHER" id="PTHR31325">
    <property type="entry name" value="OS01G0798800 PROTEIN-RELATED"/>
    <property type="match status" value="1"/>
</dbReference>
<name>W9RT29_9ROSA</name>
<dbReference type="AlphaFoldDB" id="W9RT29"/>
<reference evidence="4" key="1">
    <citation type="submission" date="2013-01" db="EMBL/GenBank/DDBJ databases">
        <title>Draft Genome Sequence of a Mulberry Tree, Morus notabilis C.K. Schneid.</title>
        <authorList>
            <person name="He N."/>
            <person name="Zhao S."/>
        </authorList>
    </citation>
    <scope>NUCLEOTIDE SEQUENCE</scope>
</reference>
<keyword evidence="1" id="KW-0472">Membrane</keyword>
<dbReference type="STRING" id="981085.W9RT29"/>